<dbReference type="Proteomes" id="UP000294721">
    <property type="component" value="Unassembled WGS sequence"/>
</dbReference>
<dbReference type="AlphaFoldDB" id="A0AAE9GYS4"/>
<reference evidence="2" key="3">
    <citation type="journal article" date="2022" name="Res Sq">
        <title>Evolution of multicellular longitudinally dividing oral cavity symbionts (Neisseriaceae).</title>
        <authorList>
            <person name="Nyongesa S."/>
            <person name="Weber P."/>
            <person name="Bernet E."/>
            <person name="Pullido F."/>
            <person name="Nieckarz M."/>
            <person name="Delaby M."/>
            <person name="Nieves C."/>
            <person name="Viehboeck T."/>
            <person name="Krause N."/>
            <person name="Rivera-Millot A."/>
            <person name="Nakamura A."/>
            <person name="Vischer N."/>
            <person name="VanNieuwenhze M."/>
            <person name="Brun Y."/>
            <person name="Cava F."/>
            <person name="Bulgheresi S."/>
            <person name="Veyrier F."/>
        </authorList>
    </citation>
    <scope>NUCLEOTIDE SEQUENCE</scope>
    <source>
        <strain evidence="2">1258/02</strain>
    </source>
</reference>
<dbReference type="InterPro" id="IPR011990">
    <property type="entry name" value="TPR-like_helical_dom_sf"/>
</dbReference>
<organism evidence="2 4">
    <name type="scientific">Uruburuella suis</name>
    <dbReference type="NCBI Taxonomy" id="252130"/>
    <lineage>
        <taxon>Bacteria</taxon>
        <taxon>Pseudomonadati</taxon>
        <taxon>Pseudomonadota</taxon>
        <taxon>Betaproteobacteria</taxon>
        <taxon>Neisseriales</taxon>
        <taxon>Neisseriaceae</taxon>
        <taxon>Uruburuella</taxon>
    </lineage>
</organism>
<evidence type="ECO:0000313" key="1">
    <source>
        <dbReference type="EMBL" id="TCP01067.1"/>
    </source>
</evidence>
<name>A0AAE9GYS4_9NEIS</name>
<proteinExistence type="predicted"/>
<evidence type="ECO:0008006" key="5">
    <source>
        <dbReference type="Google" id="ProtNLM"/>
    </source>
</evidence>
<reference evidence="2" key="2">
    <citation type="submission" date="2021-12" db="EMBL/GenBank/DDBJ databases">
        <authorList>
            <person name="Veyrier F.J."/>
        </authorList>
    </citation>
    <scope>NUCLEOTIDE SEQUENCE</scope>
    <source>
        <strain evidence="2">1258/02</strain>
    </source>
</reference>
<dbReference type="EMBL" id="SLXE01000032">
    <property type="protein sequence ID" value="TCP01067.1"/>
    <property type="molecule type" value="Genomic_DNA"/>
</dbReference>
<dbReference type="KEGG" id="usu:LVJ78_04675"/>
<gene>
    <name evidence="1" type="ORF">EV680_13215</name>
    <name evidence="2" type="ORF">LVJ78_04675</name>
</gene>
<dbReference type="Gene3D" id="1.25.40.10">
    <property type="entry name" value="Tetratricopeptide repeat domain"/>
    <property type="match status" value="1"/>
</dbReference>
<dbReference type="SUPFAM" id="SSF48452">
    <property type="entry name" value="TPR-like"/>
    <property type="match status" value="1"/>
</dbReference>
<evidence type="ECO:0000313" key="3">
    <source>
        <dbReference type="Proteomes" id="UP000294721"/>
    </source>
</evidence>
<accession>A0AAE9GYS4</accession>
<reference evidence="1 3" key="1">
    <citation type="submission" date="2019-03" db="EMBL/GenBank/DDBJ databases">
        <title>Genomic Encyclopedia of Type Strains, Phase IV (KMG-IV): sequencing the most valuable type-strain genomes for metagenomic binning, comparative biology and taxonomic classification.</title>
        <authorList>
            <person name="Goeker M."/>
        </authorList>
    </citation>
    <scope>NUCLEOTIDE SEQUENCE [LARGE SCALE GENOMIC DNA]</scope>
    <source>
        <strain evidence="1 3">DSM 17474</strain>
    </source>
</reference>
<sequence length="424" mass="46455">MKPKRLTPQQLKTQQQLDRISSAFKQAMAAAQYPQAMQEALRAHKLIPQAVAPLSDAATAAVKGSLWHEAIAYAKKALQRQSGHLNSLDALAHAYGGLHDWASCRTYGLQALQLRDSQVMAALDAPPLPALPANGPGKQIISFSLFGNRAEYIEPAVMNTELAAAVYPGWVCRFYVDGSVPEPALQRLRGNGAEIVRVPPELEGWPGTMWRFLALDDAEAARVIFRDADSVISPREARAVAEWVQSGRCFHTLRDGGTHTELVLAGLWGALAGAVPDMRGKMQAYVDAGVASRHFADQWFLRENIWPYVRQSLCAHDRIFGFMDAAPFPDRAPFDYDHFHVGCNEGNAGFRATVNIAEGTPVRWSLFSKIHPLPADGYTFATQDERLICTYESVVAGSAVAGSIPRRYSKGIADGRSRITVMPC</sequence>
<dbReference type="EMBL" id="CP091507">
    <property type="protein sequence ID" value="UOO80305.1"/>
    <property type="molecule type" value="Genomic_DNA"/>
</dbReference>
<evidence type="ECO:0000313" key="4">
    <source>
        <dbReference type="Proteomes" id="UP000829756"/>
    </source>
</evidence>
<protein>
    <recommendedName>
        <fullName evidence="5">Tetratricopeptide repeat protein</fullName>
    </recommendedName>
</protein>
<keyword evidence="3" id="KW-1185">Reference proteome</keyword>
<dbReference type="Proteomes" id="UP000829756">
    <property type="component" value="Chromosome"/>
</dbReference>
<evidence type="ECO:0000313" key="2">
    <source>
        <dbReference type="EMBL" id="UOO80305.1"/>
    </source>
</evidence>
<dbReference type="RefSeq" id="WP_132954631.1">
    <property type="nucleotide sequence ID" value="NZ_CP091507.1"/>
</dbReference>